<dbReference type="AlphaFoldDB" id="A0A9W6R408"/>
<feature type="region of interest" description="Disordered" evidence="1">
    <location>
        <begin position="609"/>
        <end position="633"/>
    </location>
</feature>
<reference evidence="3" key="1">
    <citation type="submission" date="2023-03" db="EMBL/GenBank/DDBJ databases">
        <title>Amycolatopsis taiwanensis NBRC 103393.</title>
        <authorList>
            <person name="Ichikawa N."/>
            <person name="Sato H."/>
            <person name="Tonouchi N."/>
        </authorList>
    </citation>
    <scope>NUCLEOTIDE SEQUENCE</scope>
    <source>
        <strain evidence="3">NBRC 103393</strain>
    </source>
</reference>
<organism evidence="3 4">
    <name type="scientific">Amycolatopsis taiwanensis</name>
    <dbReference type="NCBI Taxonomy" id="342230"/>
    <lineage>
        <taxon>Bacteria</taxon>
        <taxon>Bacillati</taxon>
        <taxon>Actinomycetota</taxon>
        <taxon>Actinomycetes</taxon>
        <taxon>Pseudonocardiales</taxon>
        <taxon>Pseudonocardiaceae</taxon>
        <taxon>Amycolatopsis</taxon>
    </lineage>
</organism>
<evidence type="ECO:0000313" key="4">
    <source>
        <dbReference type="Proteomes" id="UP001165136"/>
    </source>
</evidence>
<gene>
    <name evidence="3" type="ORF">Atai01_54720</name>
</gene>
<evidence type="ECO:0008006" key="5">
    <source>
        <dbReference type="Google" id="ProtNLM"/>
    </source>
</evidence>
<evidence type="ECO:0000256" key="1">
    <source>
        <dbReference type="SAM" id="MobiDB-lite"/>
    </source>
</evidence>
<sequence>MRPSLATGLRRVTGAAGAALVTAGMLTAGGVATAAAAPSTCHLGNGVEHVINIVFDNVHLFRDNPNVPSDLEQMPHLLNFLKGNGTLLSNVHTPLIAHTADDSLTIYTGLYGDRHGQPVSNSYKTYNPDGSTDPAGSFAYWTSPVFDTASTPNPGHDTAPTMVYSDTVPAKPGATRQTPAPWVPFTRAGCSVGDFSTANMVLENTKLDLPSVFGANSPEVAQYNADPSSFKDAETADYTGVAVHCAQGAATCADAKAVKFGQSEPSPSAVDDVLPTEPGGYAGHQALFGAKYVAPGLGAGTPSLSRNGYPVTDAAGRLTDLDGKPIINGFSGTAGFPGFSPTASQSLAYLADMQESGIPVTYGYISDLHERKAGTSGCTTAGATGTGFALGPGDSCYVSNAAAYDQAFAKFFDRLAKAGITPKNTLFVIGAEENDQFAGANVGRATAPTPEGCDGVTTPCHYAAGQTGELATNINGLLSNTASSATKFDIEPQGAAVYVHGQPDANDPAVRRLQRDTAAMTANDPYTGVNGENVVNYQAGALEQRVLHMQSADPLRTPTYTIFPRPDYFFSTSGPDVGVQPQFAWNHGYYSPNIDITWAGIAGPGVAARGIDGPGPAEGNESHDPNSTHTVPEASAVGTWVEEADLRPTLMYLTGLGDDYQTDGRVISQILAKRPAALAATERLGAVYQQLNSSVGAFATDTLIADSAALASGSSGHDQKFQREQAQLLHLAEARDTLAAEMKVLLAKAAAGNTPSKGEVTSQLARANALLGQAKRLASA</sequence>
<keyword evidence="2" id="KW-0732">Signal</keyword>
<name>A0A9W6R408_9PSEU</name>
<dbReference type="RefSeq" id="WP_285488652.1">
    <property type="nucleotide sequence ID" value="NZ_BSTI01000013.1"/>
</dbReference>
<dbReference type="Gene3D" id="3.40.720.10">
    <property type="entry name" value="Alkaline Phosphatase, subunit A"/>
    <property type="match status" value="1"/>
</dbReference>
<dbReference type="InterPro" id="IPR017850">
    <property type="entry name" value="Alkaline_phosphatase_core_sf"/>
</dbReference>
<evidence type="ECO:0000256" key="2">
    <source>
        <dbReference type="SAM" id="SignalP"/>
    </source>
</evidence>
<accession>A0A9W6R408</accession>
<dbReference type="EMBL" id="BSTI01000013">
    <property type="protein sequence ID" value="GLY68853.1"/>
    <property type="molecule type" value="Genomic_DNA"/>
</dbReference>
<evidence type="ECO:0000313" key="3">
    <source>
        <dbReference type="EMBL" id="GLY68853.1"/>
    </source>
</evidence>
<protein>
    <recommendedName>
        <fullName evidence="5">Phosphoesterase</fullName>
    </recommendedName>
</protein>
<feature type="signal peptide" evidence="2">
    <location>
        <begin position="1"/>
        <end position="18"/>
    </location>
</feature>
<feature type="chain" id="PRO_5040864303" description="Phosphoesterase" evidence="2">
    <location>
        <begin position="19"/>
        <end position="780"/>
    </location>
</feature>
<comment type="caution">
    <text evidence="3">The sequence shown here is derived from an EMBL/GenBank/DDBJ whole genome shotgun (WGS) entry which is preliminary data.</text>
</comment>
<dbReference type="Proteomes" id="UP001165136">
    <property type="component" value="Unassembled WGS sequence"/>
</dbReference>
<keyword evidence="4" id="KW-1185">Reference proteome</keyword>
<proteinExistence type="predicted"/>